<dbReference type="InterPro" id="IPR003661">
    <property type="entry name" value="HisK_dim/P_dom"/>
</dbReference>
<dbReference type="RefSeq" id="WP_218932882.1">
    <property type="nucleotide sequence ID" value="NZ_CP036262.1"/>
</dbReference>
<evidence type="ECO:0000259" key="10">
    <source>
        <dbReference type="PROSITE" id="PS50109"/>
    </source>
</evidence>
<name>A0A517MNV9_9BACT</name>
<dbReference type="InterPro" id="IPR035965">
    <property type="entry name" value="PAS-like_dom_sf"/>
</dbReference>
<dbReference type="Proteomes" id="UP000320672">
    <property type="component" value="Chromosome"/>
</dbReference>
<dbReference type="SMART" id="SM00388">
    <property type="entry name" value="HisKA"/>
    <property type="match status" value="1"/>
</dbReference>
<sequence length="466" mass="51842">MFDVQNGRKQRGRWLAAALTVLSLTSLGGTIWIIHDVQRDQQIVRQIVSHLPESDLEAVEELADDLELDNALVVLLGLNIIGTAIASALLLRGYFSSQQSLRDVKVLATDILASMDAGVLTTDLHGRITSMNPSGQNLIGKTPVGDTMFGRTLVDSLDRGQELRLSEIGEEHQLLNSICEEVLRTDKVIRDRDYCVNDNGYERTLRAGCSLLQNHRQEKLGTVVHVRDVTERARIEERLRRMERYMGLGSLAAGLQHEIKNPLSALSLHVQLLQERLEGEGADEDVTEMLDILSTEVQRITAVVDGFRSYASMSQLGRSPADVTMLIERLVRLLRPQAAQQNIKLNVELPQELLGLIEIDTVRLEQVFLNLALNAMAAMPSGGRLLFRLRREDDWVRVDVVDTGAGIPDEIHDQIFDPYFTTRNDGTGMGLALCDKIVRQHDGHLHFQSSSEGTEFSVFLPTGATA</sequence>
<dbReference type="Gene3D" id="3.30.565.10">
    <property type="entry name" value="Histidine kinase-like ATPase, C-terminal domain"/>
    <property type="match status" value="1"/>
</dbReference>
<evidence type="ECO:0000256" key="4">
    <source>
        <dbReference type="ARBA" id="ARBA00022679"/>
    </source>
</evidence>
<dbReference type="EC" id="2.7.13.3" evidence="2"/>
<dbReference type="PRINTS" id="PR00344">
    <property type="entry name" value="BCTRLSENSOR"/>
</dbReference>
<evidence type="ECO:0000313" key="12">
    <source>
        <dbReference type="Proteomes" id="UP000320672"/>
    </source>
</evidence>
<dbReference type="InterPro" id="IPR005467">
    <property type="entry name" value="His_kinase_dom"/>
</dbReference>
<dbReference type="Gene3D" id="3.30.450.20">
    <property type="entry name" value="PAS domain"/>
    <property type="match status" value="1"/>
</dbReference>
<keyword evidence="5" id="KW-0547">Nucleotide-binding</keyword>
<dbReference type="InterPro" id="IPR013656">
    <property type="entry name" value="PAS_4"/>
</dbReference>
<comment type="catalytic activity">
    <reaction evidence="1">
        <text>ATP + protein L-histidine = ADP + protein N-phospho-L-histidine.</text>
        <dbReference type="EC" id="2.7.13.3"/>
    </reaction>
</comment>
<dbReference type="SMART" id="SM00387">
    <property type="entry name" value="HATPase_c"/>
    <property type="match status" value="1"/>
</dbReference>
<dbReference type="InterPro" id="IPR004358">
    <property type="entry name" value="Sig_transdc_His_kin-like_C"/>
</dbReference>
<dbReference type="Pfam" id="PF02518">
    <property type="entry name" value="HATPase_c"/>
    <property type="match status" value="1"/>
</dbReference>
<dbReference type="GO" id="GO:0000155">
    <property type="term" value="F:phosphorelay sensor kinase activity"/>
    <property type="evidence" value="ECO:0007669"/>
    <property type="project" value="InterPro"/>
</dbReference>
<organism evidence="11 12">
    <name type="scientific">Roseimaritima multifibrata</name>
    <dbReference type="NCBI Taxonomy" id="1930274"/>
    <lineage>
        <taxon>Bacteria</taxon>
        <taxon>Pseudomonadati</taxon>
        <taxon>Planctomycetota</taxon>
        <taxon>Planctomycetia</taxon>
        <taxon>Pirellulales</taxon>
        <taxon>Pirellulaceae</taxon>
        <taxon>Roseimaritima</taxon>
    </lineage>
</organism>
<evidence type="ECO:0000256" key="1">
    <source>
        <dbReference type="ARBA" id="ARBA00000085"/>
    </source>
</evidence>
<dbReference type="CDD" id="cd00130">
    <property type="entry name" value="PAS"/>
    <property type="match status" value="1"/>
</dbReference>
<keyword evidence="8" id="KW-0902">Two-component regulatory system</keyword>
<keyword evidence="9" id="KW-1133">Transmembrane helix</keyword>
<evidence type="ECO:0000313" key="11">
    <source>
        <dbReference type="EMBL" id="QDS96565.1"/>
    </source>
</evidence>
<dbReference type="PANTHER" id="PTHR43065:SF10">
    <property type="entry name" value="PEROXIDE STRESS-ACTIVATED HISTIDINE KINASE MAK3"/>
    <property type="match status" value="1"/>
</dbReference>
<keyword evidence="6 11" id="KW-0418">Kinase</keyword>
<dbReference type="KEGG" id="rml:FF011L_53770"/>
<gene>
    <name evidence="11" type="primary">kinE_3</name>
    <name evidence="11" type="ORF">FF011L_53770</name>
</gene>
<dbReference type="Gene3D" id="1.10.287.130">
    <property type="match status" value="1"/>
</dbReference>
<evidence type="ECO:0000256" key="6">
    <source>
        <dbReference type="ARBA" id="ARBA00022777"/>
    </source>
</evidence>
<dbReference type="InterPro" id="IPR036097">
    <property type="entry name" value="HisK_dim/P_sf"/>
</dbReference>
<feature type="domain" description="Histidine kinase" evidence="10">
    <location>
        <begin position="254"/>
        <end position="464"/>
    </location>
</feature>
<keyword evidence="4 11" id="KW-0808">Transferase</keyword>
<evidence type="ECO:0000256" key="8">
    <source>
        <dbReference type="ARBA" id="ARBA00023012"/>
    </source>
</evidence>
<reference evidence="11 12" key="1">
    <citation type="submission" date="2019-02" db="EMBL/GenBank/DDBJ databases">
        <title>Deep-cultivation of Planctomycetes and their phenomic and genomic characterization uncovers novel biology.</title>
        <authorList>
            <person name="Wiegand S."/>
            <person name="Jogler M."/>
            <person name="Boedeker C."/>
            <person name="Pinto D."/>
            <person name="Vollmers J."/>
            <person name="Rivas-Marin E."/>
            <person name="Kohn T."/>
            <person name="Peeters S.H."/>
            <person name="Heuer A."/>
            <person name="Rast P."/>
            <person name="Oberbeckmann S."/>
            <person name="Bunk B."/>
            <person name="Jeske O."/>
            <person name="Meyerdierks A."/>
            <person name="Storesund J.E."/>
            <person name="Kallscheuer N."/>
            <person name="Luecker S."/>
            <person name="Lage O.M."/>
            <person name="Pohl T."/>
            <person name="Merkel B.J."/>
            <person name="Hornburger P."/>
            <person name="Mueller R.-W."/>
            <person name="Bruemmer F."/>
            <person name="Labrenz M."/>
            <person name="Spormann A.M."/>
            <person name="Op den Camp H."/>
            <person name="Overmann J."/>
            <person name="Amann R."/>
            <person name="Jetten M.S.M."/>
            <person name="Mascher T."/>
            <person name="Medema M.H."/>
            <person name="Devos D.P."/>
            <person name="Kaster A.-K."/>
            <person name="Ovreas L."/>
            <person name="Rohde M."/>
            <person name="Galperin M.Y."/>
            <person name="Jogler C."/>
        </authorList>
    </citation>
    <scope>NUCLEOTIDE SEQUENCE [LARGE SCALE GENOMIC DNA]</scope>
    <source>
        <strain evidence="11 12">FF011L</strain>
    </source>
</reference>
<dbReference type="PANTHER" id="PTHR43065">
    <property type="entry name" value="SENSOR HISTIDINE KINASE"/>
    <property type="match status" value="1"/>
</dbReference>
<evidence type="ECO:0000256" key="9">
    <source>
        <dbReference type="SAM" id="Phobius"/>
    </source>
</evidence>
<protein>
    <recommendedName>
        <fullName evidence="2">histidine kinase</fullName>
        <ecNumber evidence="2">2.7.13.3</ecNumber>
    </recommendedName>
</protein>
<dbReference type="Pfam" id="PF00512">
    <property type="entry name" value="HisKA"/>
    <property type="match status" value="1"/>
</dbReference>
<keyword evidence="3" id="KW-0597">Phosphoprotein</keyword>
<feature type="transmembrane region" description="Helical" evidence="9">
    <location>
        <begin position="71"/>
        <end position="95"/>
    </location>
</feature>
<dbReference type="GO" id="GO:0005524">
    <property type="term" value="F:ATP binding"/>
    <property type="evidence" value="ECO:0007669"/>
    <property type="project" value="UniProtKB-KW"/>
</dbReference>
<dbReference type="NCBIfam" id="TIGR00229">
    <property type="entry name" value="sensory_box"/>
    <property type="match status" value="1"/>
</dbReference>
<dbReference type="Pfam" id="PF08448">
    <property type="entry name" value="PAS_4"/>
    <property type="match status" value="1"/>
</dbReference>
<feature type="transmembrane region" description="Helical" evidence="9">
    <location>
        <begin position="12"/>
        <end position="34"/>
    </location>
</feature>
<dbReference type="InterPro" id="IPR036890">
    <property type="entry name" value="HATPase_C_sf"/>
</dbReference>
<proteinExistence type="predicted"/>
<dbReference type="EMBL" id="CP036262">
    <property type="protein sequence ID" value="QDS96565.1"/>
    <property type="molecule type" value="Genomic_DNA"/>
</dbReference>
<evidence type="ECO:0000256" key="5">
    <source>
        <dbReference type="ARBA" id="ARBA00022741"/>
    </source>
</evidence>
<keyword evidence="7" id="KW-0067">ATP-binding</keyword>
<dbReference type="PROSITE" id="PS50109">
    <property type="entry name" value="HIS_KIN"/>
    <property type="match status" value="1"/>
</dbReference>
<dbReference type="SUPFAM" id="SSF55785">
    <property type="entry name" value="PYP-like sensor domain (PAS domain)"/>
    <property type="match status" value="1"/>
</dbReference>
<dbReference type="InterPro" id="IPR000014">
    <property type="entry name" value="PAS"/>
</dbReference>
<dbReference type="SUPFAM" id="SSF55874">
    <property type="entry name" value="ATPase domain of HSP90 chaperone/DNA topoisomerase II/histidine kinase"/>
    <property type="match status" value="1"/>
</dbReference>
<evidence type="ECO:0000256" key="7">
    <source>
        <dbReference type="ARBA" id="ARBA00022840"/>
    </source>
</evidence>
<accession>A0A517MNV9</accession>
<keyword evidence="9" id="KW-0812">Transmembrane</keyword>
<dbReference type="SUPFAM" id="SSF47384">
    <property type="entry name" value="Homodimeric domain of signal transducing histidine kinase"/>
    <property type="match status" value="1"/>
</dbReference>
<keyword evidence="9" id="KW-0472">Membrane</keyword>
<evidence type="ECO:0000256" key="2">
    <source>
        <dbReference type="ARBA" id="ARBA00012438"/>
    </source>
</evidence>
<evidence type="ECO:0000256" key="3">
    <source>
        <dbReference type="ARBA" id="ARBA00022553"/>
    </source>
</evidence>
<dbReference type="AlphaFoldDB" id="A0A517MNV9"/>
<dbReference type="InterPro" id="IPR003594">
    <property type="entry name" value="HATPase_dom"/>
</dbReference>
<dbReference type="CDD" id="cd00082">
    <property type="entry name" value="HisKA"/>
    <property type="match status" value="1"/>
</dbReference>
<keyword evidence="12" id="KW-1185">Reference proteome</keyword>